<evidence type="ECO:0000256" key="1">
    <source>
        <dbReference type="SAM" id="MobiDB-lite"/>
    </source>
</evidence>
<feature type="region of interest" description="Disordered" evidence="1">
    <location>
        <begin position="22"/>
        <end position="44"/>
    </location>
</feature>
<protein>
    <submittedName>
        <fullName evidence="2">Uncharacterized protein</fullName>
    </submittedName>
</protein>
<dbReference type="OrthoDB" id="720552at2759"/>
<comment type="caution">
    <text evidence="2">The sequence shown here is derived from an EMBL/GenBank/DDBJ whole genome shotgun (WGS) entry which is preliminary data.</text>
</comment>
<proteinExistence type="predicted"/>
<evidence type="ECO:0000313" key="2">
    <source>
        <dbReference type="EMBL" id="KAF8698049.1"/>
    </source>
</evidence>
<reference evidence="2" key="1">
    <citation type="submission" date="2020-07" db="EMBL/GenBank/DDBJ databases">
        <title>Genome sequence and genetic diversity analysis of an under-domesticated orphan crop, white fonio (Digitaria exilis).</title>
        <authorList>
            <person name="Bennetzen J.L."/>
            <person name="Chen S."/>
            <person name="Ma X."/>
            <person name="Wang X."/>
            <person name="Yssel A.E.J."/>
            <person name="Chaluvadi S.R."/>
            <person name="Johnson M."/>
            <person name="Gangashetty P."/>
            <person name="Hamidou F."/>
            <person name="Sanogo M.D."/>
            <person name="Zwaenepoel A."/>
            <person name="Wallace J."/>
            <person name="Van De Peer Y."/>
            <person name="Van Deynze A."/>
        </authorList>
    </citation>
    <scope>NUCLEOTIDE SEQUENCE</scope>
    <source>
        <tissue evidence="2">Leaves</tissue>
    </source>
</reference>
<dbReference type="Proteomes" id="UP000636709">
    <property type="component" value="Unassembled WGS sequence"/>
</dbReference>
<gene>
    <name evidence="2" type="ORF">HU200_035561</name>
</gene>
<name>A0A835BHL8_9POAL</name>
<organism evidence="2 3">
    <name type="scientific">Digitaria exilis</name>
    <dbReference type="NCBI Taxonomy" id="1010633"/>
    <lineage>
        <taxon>Eukaryota</taxon>
        <taxon>Viridiplantae</taxon>
        <taxon>Streptophyta</taxon>
        <taxon>Embryophyta</taxon>
        <taxon>Tracheophyta</taxon>
        <taxon>Spermatophyta</taxon>
        <taxon>Magnoliopsida</taxon>
        <taxon>Liliopsida</taxon>
        <taxon>Poales</taxon>
        <taxon>Poaceae</taxon>
        <taxon>PACMAD clade</taxon>
        <taxon>Panicoideae</taxon>
        <taxon>Panicodae</taxon>
        <taxon>Paniceae</taxon>
        <taxon>Anthephorinae</taxon>
        <taxon>Digitaria</taxon>
    </lineage>
</organism>
<evidence type="ECO:0000313" key="3">
    <source>
        <dbReference type="Proteomes" id="UP000636709"/>
    </source>
</evidence>
<keyword evidence="3" id="KW-1185">Reference proteome</keyword>
<accession>A0A835BHL8</accession>
<dbReference type="EMBL" id="JACEFO010001866">
    <property type="protein sequence ID" value="KAF8698049.1"/>
    <property type="molecule type" value="Genomic_DNA"/>
</dbReference>
<sequence length="139" mass="14962">MENQKRLSFSIPSNPRRLTFRARPAAAAVDEETSPPSTPAPHFITEFDPSETLTPTAAAAAPVVITPIPNSHLFQRFIPSDPCERPSLPTTTEEGIDFTAAESGDANPSSIACSSNIAYGLNKSKKATSCADLMRLRFK</sequence>
<dbReference type="AlphaFoldDB" id="A0A835BHL8"/>